<comment type="caution">
    <text evidence="4">The sequence shown here is derived from an EMBL/GenBank/DDBJ whole genome shotgun (WGS) entry which is preliminary data.</text>
</comment>
<feature type="signal peptide" evidence="2">
    <location>
        <begin position="1"/>
        <end position="28"/>
    </location>
</feature>
<keyword evidence="5" id="KW-1185">Reference proteome</keyword>
<feature type="chain" id="PRO_5005539366" evidence="2">
    <location>
        <begin position="29"/>
        <end position="346"/>
    </location>
</feature>
<dbReference type="Proteomes" id="UP000037393">
    <property type="component" value="Unassembled WGS sequence"/>
</dbReference>
<dbReference type="Pfam" id="PF00419">
    <property type="entry name" value="Fimbrial"/>
    <property type="match status" value="1"/>
</dbReference>
<dbReference type="Gene3D" id="2.60.40.1090">
    <property type="entry name" value="Fimbrial-type adhesion domain"/>
    <property type="match status" value="1"/>
</dbReference>
<sequence>MCVTQKITRAGLVLFTLLAAALPLKSFALSCKEAGTNSVKQVITLDKPIVVSTSSLTAGTLLWRSQTFSSTFKCEDTDGYPRGEDAYLYWDPTTLMQSIHKSLEVGVTYHSVDYKPSPSAKTLVGPGTTCRPDGRGGCKSPAQSQTVTVEYSVYIKATGQQPPQNGQITDNSQYALFQVDGVGGLNNRPNSNFRAYIAGLGNIHFISCNPQITVVANNGTLVNFGKIPARNAVTGKIEKQVPFSVQANLTGAGQDCQGQTLMASFSTTYPTQDTTTILPTTNSGFGILISPADNPTGWIPLKTPVPLGYVNGSVISTNFLASLKWLSTTPKEGTFNASANIDVTFK</sequence>
<feature type="domain" description="Fimbrial-type adhesion" evidence="3">
    <location>
        <begin position="218"/>
        <end position="345"/>
    </location>
</feature>
<dbReference type="RefSeq" id="WP_049858206.1">
    <property type="nucleotide sequence ID" value="NZ_JNGI01000183.1"/>
</dbReference>
<feature type="region of interest" description="Disordered" evidence="1">
    <location>
        <begin position="120"/>
        <end position="142"/>
    </location>
</feature>
<accession>A0A0L0GHC7</accession>
<protein>
    <submittedName>
        <fullName evidence="4">Fimbrial protein</fullName>
    </submittedName>
</protein>
<dbReference type="GO" id="GO:0009289">
    <property type="term" value="C:pilus"/>
    <property type="evidence" value="ECO:0007669"/>
    <property type="project" value="InterPro"/>
</dbReference>
<dbReference type="OrthoDB" id="8926940at2"/>
<evidence type="ECO:0000313" key="5">
    <source>
        <dbReference type="Proteomes" id="UP000037393"/>
    </source>
</evidence>
<dbReference type="STRING" id="379893.GCA_001297775_02321"/>
<reference evidence="4 5" key="1">
    <citation type="journal article" date="2015" name="Appl. Environ. Microbiol.">
        <title>The Enterobacterium Trabulsiella odontotermitis Presents Novel Adaptations Related to Its Association with Fungus-Growing Termites.</title>
        <authorList>
            <person name="Sapountzis P."/>
            <person name="Gruntjes T."/>
            <person name="Otani S."/>
            <person name="Estevez J."/>
            <person name="da Costa R.R."/>
            <person name="Plunkett G.3rd."/>
            <person name="Perna N.T."/>
            <person name="Poulsen M."/>
        </authorList>
    </citation>
    <scope>NUCLEOTIDE SEQUENCE [LARGE SCALE GENOMIC DNA]</scope>
    <source>
        <strain evidence="4 5">12</strain>
    </source>
</reference>
<evidence type="ECO:0000259" key="3">
    <source>
        <dbReference type="Pfam" id="PF00419"/>
    </source>
</evidence>
<name>A0A0L0GHC7_9ENTR</name>
<dbReference type="AlphaFoldDB" id="A0A0L0GHC7"/>
<organism evidence="4 5">
    <name type="scientific">Trabulsiella odontotermitis</name>
    <dbReference type="NCBI Taxonomy" id="379893"/>
    <lineage>
        <taxon>Bacteria</taxon>
        <taxon>Pseudomonadati</taxon>
        <taxon>Pseudomonadota</taxon>
        <taxon>Gammaproteobacteria</taxon>
        <taxon>Enterobacterales</taxon>
        <taxon>Enterobacteriaceae</taxon>
        <taxon>Trabulsiella</taxon>
    </lineage>
</organism>
<gene>
    <name evidence="4" type="ORF">GM31_10645</name>
</gene>
<evidence type="ECO:0000256" key="2">
    <source>
        <dbReference type="SAM" id="SignalP"/>
    </source>
</evidence>
<evidence type="ECO:0000313" key="4">
    <source>
        <dbReference type="EMBL" id="KNC88402.1"/>
    </source>
</evidence>
<proteinExistence type="predicted"/>
<dbReference type="SUPFAM" id="SSF49401">
    <property type="entry name" value="Bacterial adhesins"/>
    <property type="match status" value="1"/>
</dbReference>
<dbReference type="InterPro" id="IPR000259">
    <property type="entry name" value="Adhesion_dom_fimbrial"/>
</dbReference>
<dbReference type="PATRIC" id="fig|379893.4.peg.2167"/>
<dbReference type="InterPro" id="IPR008966">
    <property type="entry name" value="Adhesion_dom_sf"/>
</dbReference>
<keyword evidence="2" id="KW-0732">Signal</keyword>
<dbReference type="InterPro" id="IPR036937">
    <property type="entry name" value="Adhesion_dom_fimbrial_sf"/>
</dbReference>
<dbReference type="EMBL" id="JNGI01000183">
    <property type="protein sequence ID" value="KNC88402.1"/>
    <property type="molecule type" value="Genomic_DNA"/>
</dbReference>
<evidence type="ECO:0000256" key="1">
    <source>
        <dbReference type="SAM" id="MobiDB-lite"/>
    </source>
</evidence>
<dbReference type="GO" id="GO:0007155">
    <property type="term" value="P:cell adhesion"/>
    <property type="evidence" value="ECO:0007669"/>
    <property type="project" value="InterPro"/>
</dbReference>